<sequence length="94" mass="9877">MELFARILRAPKPGPAIITPQTTIRGNAMRLFLLPGLLLALSACTTHRPPVDTSREALLRPVASDGNANAPASPAGRKTHGHLYMGSGFGGTHP</sequence>
<dbReference type="Proteomes" id="UP001523401">
    <property type="component" value="Unassembled WGS sequence"/>
</dbReference>
<evidence type="ECO:0000313" key="2">
    <source>
        <dbReference type="EMBL" id="MCO6160843.1"/>
    </source>
</evidence>
<evidence type="ECO:0000313" key="3">
    <source>
        <dbReference type="Proteomes" id="UP001523401"/>
    </source>
</evidence>
<evidence type="ECO:0000256" key="1">
    <source>
        <dbReference type="SAM" id="MobiDB-lite"/>
    </source>
</evidence>
<name>A0ABT1CKW1_9PROT</name>
<gene>
    <name evidence="2" type="ORF">NF685_12455</name>
</gene>
<dbReference type="RefSeq" id="WP_252849869.1">
    <property type="nucleotide sequence ID" value="NZ_BAPW01000040.1"/>
</dbReference>
<feature type="region of interest" description="Disordered" evidence="1">
    <location>
        <begin position="63"/>
        <end position="94"/>
    </location>
</feature>
<keyword evidence="3" id="KW-1185">Reference proteome</keyword>
<reference evidence="2 3" key="1">
    <citation type="submission" date="2022-06" db="EMBL/GenBank/DDBJ databases">
        <title>Whole-genome of Asaia lannensis strain LMG 27011T.</title>
        <authorList>
            <person name="Sombolestani A."/>
        </authorList>
    </citation>
    <scope>NUCLEOTIDE SEQUENCE [LARGE SCALE GENOMIC DNA]</scope>
    <source>
        <strain evidence="2 3">NBRC 102526</strain>
    </source>
</reference>
<dbReference type="EMBL" id="JAMXQU010000011">
    <property type="protein sequence ID" value="MCO6160843.1"/>
    <property type="molecule type" value="Genomic_DNA"/>
</dbReference>
<evidence type="ECO:0008006" key="4">
    <source>
        <dbReference type="Google" id="ProtNLM"/>
    </source>
</evidence>
<accession>A0ABT1CKW1</accession>
<comment type="caution">
    <text evidence="2">The sequence shown here is derived from an EMBL/GenBank/DDBJ whole genome shotgun (WGS) entry which is preliminary data.</text>
</comment>
<organism evidence="2 3">
    <name type="scientific">Asaia lannensis NBRC 102526</name>
    <dbReference type="NCBI Taxonomy" id="1307926"/>
    <lineage>
        <taxon>Bacteria</taxon>
        <taxon>Pseudomonadati</taxon>
        <taxon>Pseudomonadota</taxon>
        <taxon>Alphaproteobacteria</taxon>
        <taxon>Acetobacterales</taxon>
        <taxon>Acetobacteraceae</taxon>
        <taxon>Asaia</taxon>
    </lineage>
</organism>
<proteinExistence type="predicted"/>
<protein>
    <recommendedName>
        <fullName evidence="4">Lipoprotein</fullName>
    </recommendedName>
</protein>